<evidence type="ECO:0000256" key="6">
    <source>
        <dbReference type="HAMAP-Rule" id="MF_01862"/>
    </source>
</evidence>
<accession>A0ABW3I612</accession>
<gene>
    <name evidence="6 9" type="primary">rsmC</name>
    <name evidence="9" type="ORF">ACFQ02_00590</name>
</gene>
<evidence type="ECO:0000313" key="9">
    <source>
        <dbReference type="EMBL" id="MFD0965365.1"/>
    </source>
</evidence>
<keyword evidence="3 6" id="KW-0489">Methyltransferase</keyword>
<evidence type="ECO:0000313" key="10">
    <source>
        <dbReference type="Proteomes" id="UP001596996"/>
    </source>
</evidence>
<comment type="function">
    <text evidence="6">Specifically methylates the guanine in position 1207 of 16S rRNA in the 30S particle.</text>
</comment>
<dbReference type="EC" id="2.1.1.172" evidence="6"/>
<dbReference type="EMBL" id="JBHTJN010000001">
    <property type="protein sequence ID" value="MFD0965365.1"/>
    <property type="molecule type" value="Genomic_DNA"/>
</dbReference>
<dbReference type="NCBIfam" id="NF007023">
    <property type="entry name" value="PRK09489.1"/>
    <property type="match status" value="1"/>
</dbReference>
<dbReference type="InterPro" id="IPR029063">
    <property type="entry name" value="SAM-dependent_MTases_sf"/>
</dbReference>
<dbReference type="InterPro" id="IPR002052">
    <property type="entry name" value="DNA_methylase_N6_adenine_CS"/>
</dbReference>
<dbReference type="Pfam" id="PF08468">
    <property type="entry name" value="MTS_N"/>
    <property type="match status" value="1"/>
</dbReference>
<keyword evidence="4 6" id="KW-0808">Transferase</keyword>
<evidence type="ECO:0000256" key="4">
    <source>
        <dbReference type="ARBA" id="ARBA00022679"/>
    </source>
</evidence>
<comment type="subunit">
    <text evidence="6">Monomer.</text>
</comment>
<dbReference type="InterPro" id="IPR007848">
    <property type="entry name" value="Small_mtfrase_dom"/>
</dbReference>
<dbReference type="SUPFAM" id="SSF53335">
    <property type="entry name" value="S-adenosyl-L-methionine-dependent methyltransferases"/>
    <property type="match status" value="1"/>
</dbReference>
<feature type="domain" description="Methyltransferase small" evidence="7">
    <location>
        <begin position="162"/>
        <end position="327"/>
    </location>
</feature>
<proteinExistence type="inferred from homology"/>
<dbReference type="PANTHER" id="PTHR47816">
    <property type="entry name" value="RIBOSOMAL RNA SMALL SUBUNIT METHYLTRANSFERASE C"/>
    <property type="match status" value="1"/>
</dbReference>
<dbReference type="PANTHER" id="PTHR47816:SF4">
    <property type="entry name" value="RIBOSOMAL RNA SMALL SUBUNIT METHYLTRANSFERASE C"/>
    <property type="match status" value="1"/>
</dbReference>
<comment type="similarity">
    <text evidence="6">Belongs to the methyltransferase superfamily. RsmC family.</text>
</comment>
<dbReference type="HAMAP" id="MF_01862">
    <property type="entry name" value="16SrRNA_methyltr_C"/>
    <property type="match status" value="1"/>
</dbReference>
<dbReference type="CDD" id="cd02440">
    <property type="entry name" value="AdoMet_MTases"/>
    <property type="match status" value="1"/>
</dbReference>
<evidence type="ECO:0000256" key="5">
    <source>
        <dbReference type="ARBA" id="ARBA00022691"/>
    </source>
</evidence>
<sequence length="330" mass="37495">MISLESQVLERHLNLFSHKTILFCGGIRDNFPQQIQNIAKEIKIWSWYFDYAKDKDAVNFNLEYKPQQELIIYYWIKNKQEANFQLMQLLSQVKLGQEFLIVGENRCGVRSVEKLLSPHGNIAKIDSARRCGLYHFSLQNPPHFNLNKFWKIKQLPQAESLSLFSLPSVFNDGEIDAGTTLLLSTLNQPISGKVLDMGCGTGAIGCYIKKCNPQAEVTLTDIHAVALASAERTLKENQLTGKVIASDVFSHIQDKFDLIVSNPPFHSGTDTAYRATYELISQAKWHLNPGGELRIVANSFLPYGEMLTQHFGSYRILDNTTKFKVYSVHY</sequence>
<comment type="caution">
    <text evidence="9">The sequence shown here is derived from an EMBL/GenBank/DDBJ whole genome shotgun (WGS) entry which is preliminary data.</text>
</comment>
<evidence type="ECO:0000256" key="1">
    <source>
        <dbReference type="ARBA" id="ARBA00022490"/>
    </source>
</evidence>
<dbReference type="GO" id="GO:0052914">
    <property type="term" value="F:16S rRNA (guanine(1207)-N(2))-methyltransferase activity"/>
    <property type="evidence" value="ECO:0007669"/>
    <property type="project" value="UniProtKB-EC"/>
</dbReference>
<comment type="catalytic activity">
    <reaction evidence="6">
        <text>guanosine(1207) in 16S rRNA + S-adenosyl-L-methionine = N(2)-methylguanosine(1207) in 16S rRNA + S-adenosyl-L-homocysteine + H(+)</text>
        <dbReference type="Rhea" id="RHEA:42736"/>
        <dbReference type="Rhea" id="RHEA-COMP:10213"/>
        <dbReference type="Rhea" id="RHEA-COMP:10214"/>
        <dbReference type="ChEBI" id="CHEBI:15378"/>
        <dbReference type="ChEBI" id="CHEBI:57856"/>
        <dbReference type="ChEBI" id="CHEBI:59789"/>
        <dbReference type="ChEBI" id="CHEBI:74269"/>
        <dbReference type="ChEBI" id="CHEBI:74481"/>
        <dbReference type="EC" id="2.1.1.172"/>
    </reaction>
</comment>
<comment type="subcellular location">
    <subcellularLocation>
        <location evidence="6">Cytoplasm</location>
    </subcellularLocation>
</comment>
<feature type="domain" description="Methyltransferase small N-terminal" evidence="8">
    <location>
        <begin position="6"/>
        <end position="151"/>
    </location>
</feature>
<dbReference type="RefSeq" id="WP_380817949.1">
    <property type="nucleotide sequence ID" value="NZ_JBHTJN010000001.1"/>
</dbReference>
<dbReference type="Gene3D" id="3.40.50.150">
    <property type="entry name" value="Vaccinia Virus protein VP39"/>
    <property type="match status" value="2"/>
</dbReference>
<evidence type="ECO:0000256" key="2">
    <source>
        <dbReference type="ARBA" id="ARBA00022552"/>
    </source>
</evidence>
<dbReference type="InterPro" id="IPR046977">
    <property type="entry name" value="RsmC/RlmG"/>
</dbReference>
<keyword evidence="1 6" id="KW-0963">Cytoplasm</keyword>
<protein>
    <recommendedName>
        <fullName evidence="6">Ribosomal RNA small subunit methyltransferase C</fullName>
        <ecNumber evidence="6">2.1.1.172</ecNumber>
    </recommendedName>
    <alternativeName>
        <fullName evidence="6">16S rRNA m2G1207 methyltransferase</fullName>
    </alternativeName>
    <alternativeName>
        <fullName evidence="6">rRNA (guanine-N(2)-)-methyltransferase RsmC</fullName>
    </alternativeName>
</protein>
<dbReference type="InterPro" id="IPR023543">
    <property type="entry name" value="rRNA_ssu_MeTfrase_C"/>
</dbReference>
<evidence type="ECO:0000259" key="7">
    <source>
        <dbReference type="Pfam" id="PF05175"/>
    </source>
</evidence>
<evidence type="ECO:0000256" key="3">
    <source>
        <dbReference type="ARBA" id="ARBA00022603"/>
    </source>
</evidence>
<dbReference type="Proteomes" id="UP001596996">
    <property type="component" value="Unassembled WGS sequence"/>
</dbReference>
<keyword evidence="10" id="KW-1185">Reference proteome</keyword>
<dbReference type="InterPro" id="IPR013675">
    <property type="entry name" value="Mtase_sm_N"/>
</dbReference>
<keyword evidence="2 6" id="KW-0698">rRNA processing</keyword>
<dbReference type="Pfam" id="PF05175">
    <property type="entry name" value="MTS"/>
    <property type="match status" value="1"/>
</dbReference>
<name>A0ABW3I612_9PAST</name>
<evidence type="ECO:0000259" key="8">
    <source>
        <dbReference type="Pfam" id="PF08468"/>
    </source>
</evidence>
<dbReference type="PROSITE" id="PS00092">
    <property type="entry name" value="N6_MTASE"/>
    <property type="match status" value="1"/>
</dbReference>
<reference evidence="10" key="1">
    <citation type="journal article" date="2019" name="Int. J. Syst. Evol. Microbiol.">
        <title>The Global Catalogue of Microorganisms (GCM) 10K type strain sequencing project: providing services to taxonomists for standard genome sequencing and annotation.</title>
        <authorList>
            <consortium name="The Broad Institute Genomics Platform"/>
            <consortium name="The Broad Institute Genome Sequencing Center for Infectious Disease"/>
            <person name="Wu L."/>
            <person name="Ma J."/>
        </authorList>
    </citation>
    <scope>NUCLEOTIDE SEQUENCE [LARGE SCALE GENOMIC DNA]</scope>
    <source>
        <strain evidence="10">CCUG 61707</strain>
    </source>
</reference>
<keyword evidence="5 6" id="KW-0949">S-adenosyl-L-methionine</keyword>
<organism evidence="9 10">
    <name type="scientific">Seminibacterium arietis</name>
    <dbReference type="NCBI Taxonomy" id="1173502"/>
    <lineage>
        <taxon>Bacteria</taxon>
        <taxon>Pseudomonadati</taxon>
        <taxon>Pseudomonadota</taxon>
        <taxon>Gammaproteobacteria</taxon>
        <taxon>Pasteurellales</taxon>
        <taxon>Pasteurellaceae</taxon>
        <taxon>Seminibacterium</taxon>
    </lineage>
</organism>